<evidence type="ECO:0000313" key="2">
    <source>
        <dbReference type="EMBL" id="QIM64223.1"/>
    </source>
</evidence>
<feature type="transmembrane region" description="Helical" evidence="1">
    <location>
        <begin position="36"/>
        <end position="58"/>
    </location>
</feature>
<proteinExistence type="predicted"/>
<feature type="transmembrane region" description="Helical" evidence="1">
    <location>
        <begin position="74"/>
        <end position="92"/>
    </location>
</feature>
<organism evidence="2 5">
    <name type="scientific">Frederiksenia canicola</name>
    <dbReference type="NCBI Taxonomy" id="123824"/>
    <lineage>
        <taxon>Bacteria</taxon>
        <taxon>Pseudomonadati</taxon>
        <taxon>Pseudomonadota</taxon>
        <taxon>Gammaproteobacteria</taxon>
        <taxon>Pasteurellales</taxon>
        <taxon>Pasteurellaceae</taxon>
        <taxon>Frederiksenia</taxon>
    </lineage>
</organism>
<evidence type="ECO:0000313" key="5">
    <source>
        <dbReference type="Proteomes" id="UP000502287"/>
    </source>
</evidence>
<dbReference type="EMBL" id="RKQT01000002">
    <property type="protein sequence ID" value="RPE93764.1"/>
    <property type="molecule type" value="Genomic_DNA"/>
</dbReference>
<evidence type="ECO:0000256" key="1">
    <source>
        <dbReference type="SAM" id="Phobius"/>
    </source>
</evidence>
<dbReference type="Proteomes" id="UP000276901">
    <property type="component" value="Unassembled WGS sequence"/>
</dbReference>
<dbReference type="RefSeq" id="WP_123956916.1">
    <property type="nucleotide sequence ID" value="NZ_CP015029.1"/>
</dbReference>
<accession>A0AAE6X453</accession>
<keyword evidence="1" id="KW-0812">Transmembrane</keyword>
<evidence type="ECO:0000313" key="3">
    <source>
        <dbReference type="EMBL" id="RPE93764.1"/>
    </source>
</evidence>
<dbReference type="KEGG" id="fcl:A4G17_01515"/>
<sequence>MVKKFRPKDTLIFLSLFPYFQLFYACIFGINKHKVITVTVLTDFLILTSFYCVILLCLKYRKFTFCKIIGRFQNIYWVNFTYVFSVCIYLVLTKEPVKLYGSVPAIYAINPNFLYALMFIFMELFKLFMDVIFPEETNKEPEHPKSNTIELEELQSAINQNLKKTEPPPTKTETATIADNYNPTERETHLQAIATLSFELAKCKSVFATSIGKPKQATIAEILEKEAKVLFANPKSKDTYRKRLGEALNTYSPQAD</sequence>
<dbReference type="PROSITE" id="PS51257">
    <property type="entry name" value="PROKAR_LIPOPROTEIN"/>
    <property type="match status" value="1"/>
</dbReference>
<keyword evidence="1" id="KW-0472">Membrane</keyword>
<keyword evidence="1" id="KW-1133">Transmembrane helix</keyword>
<reference evidence="2 5" key="1">
    <citation type="submission" date="2016-03" db="EMBL/GenBank/DDBJ databases">
        <authorList>
            <person name="Hansen M.J."/>
            <person name="Bojesen A.M."/>
            <person name="Planet P."/>
        </authorList>
    </citation>
    <scope>NUCLEOTIDE SEQUENCE [LARGE SCALE GENOMIC DNA]</scope>
    <source>
        <strain evidence="2 5">HPA 21</strain>
    </source>
</reference>
<dbReference type="AlphaFoldDB" id="A0AAE6X453"/>
<feature type="transmembrane region" description="Helical" evidence="1">
    <location>
        <begin position="12"/>
        <end position="30"/>
    </location>
</feature>
<dbReference type="Proteomes" id="UP000502287">
    <property type="component" value="Chromosome"/>
</dbReference>
<name>A0AAE6X453_9PAST</name>
<feature type="transmembrane region" description="Helical" evidence="1">
    <location>
        <begin position="112"/>
        <end position="133"/>
    </location>
</feature>
<keyword evidence="4" id="KW-1185">Reference proteome</keyword>
<dbReference type="EMBL" id="CP015029">
    <property type="protein sequence ID" value="QIM64223.1"/>
    <property type="molecule type" value="Genomic_DNA"/>
</dbReference>
<gene>
    <name evidence="2" type="ORF">A4G17_01515</name>
    <name evidence="3" type="ORF">EDC49_1277</name>
</gene>
<evidence type="ECO:0000313" key="4">
    <source>
        <dbReference type="Proteomes" id="UP000276901"/>
    </source>
</evidence>
<protein>
    <submittedName>
        <fullName evidence="2">Uncharacterized protein</fullName>
    </submittedName>
</protein>
<reference evidence="3 4" key="2">
    <citation type="submission" date="2018-11" db="EMBL/GenBank/DDBJ databases">
        <title>Genomic Encyclopedia of Type Strains, Phase IV (KMG-IV): sequencing the most valuable type-strain genomes for metagenomic binning, comparative biology and taxonomic classification.</title>
        <authorList>
            <person name="Goeker M."/>
        </authorList>
    </citation>
    <scope>NUCLEOTIDE SEQUENCE [LARGE SCALE GENOMIC DNA]</scope>
    <source>
        <strain evidence="3 4">DSM 25797</strain>
    </source>
</reference>